<name>A0A391NWA1_9EUKA</name>
<evidence type="ECO:0000313" key="3">
    <source>
        <dbReference type="Proteomes" id="UP000265618"/>
    </source>
</evidence>
<organism evidence="2 3">
    <name type="scientific">Kipferlia bialata</name>
    <dbReference type="NCBI Taxonomy" id="797122"/>
    <lineage>
        <taxon>Eukaryota</taxon>
        <taxon>Metamonada</taxon>
        <taxon>Carpediemonas-like organisms</taxon>
        <taxon>Kipferlia</taxon>
    </lineage>
</organism>
<dbReference type="EMBL" id="BDIP01001268">
    <property type="protein sequence ID" value="GCA62729.1"/>
    <property type="molecule type" value="Genomic_DNA"/>
</dbReference>
<dbReference type="Proteomes" id="UP000265618">
    <property type="component" value="Unassembled WGS sequence"/>
</dbReference>
<comment type="caution">
    <text evidence="2">The sequence shown here is derived from an EMBL/GenBank/DDBJ whole genome shotgun (WGS) entry which is preliminary data.</text>
</comment>
<dbReference type="AlphaFoldDB" id="A0A391NWA1"/>
<evidence type="ECO:0000313" key="2">
    <source>
        <dbReference type="EMBL" id="GCA62729.1"/>
    </source>
</evidence>
<feature type="compositionally biased region" description="Basic and acidic residues" evidence="1">
    <location>
        <begin position="57"/>
        <end position="77"/>
    </location>
</feature>
<keyword evidence="3" id="KW-1185">Reference proteome</keyword>
<gene>
    <name evidence="2" type="ORF">KIPB_005420</name>
</gene>
<proteinExistence type="predicted"/>
<protein>
    <submittedName>
        <fullName evidence="2">Uncharacterized protein</fullName>
    </submittedName>
</protein>
<evidence type="ECO:0000256" key="1">
    <source>
        <dbReference type="SAM" id="MobiDB-lite"/>
    </source>
</evidence>
<feature type="region of interest" description="Disordered" evidence="1">
    <location>
        <begin position="21"/>
        <end position="83"/>
    </location>
</feature>
<accession>A0A391NWA1</accession>
<reference evidence="2 3" key="1">
    <citation type="journal article" date="2018" name="PLoS ONE">
        <title>The draft genome of Kipferlia bialata reveals reductive genome evolution in fornicate parasites.</title>
        <authorList>
            <person name="Tanifuji G."/>
            <person name="Takabayashi S."/>
            <person name="Kume K."/>
            <person name="Takagi M."/>
            <person name="Nakayama T."/>
            <person name="Kamikawa R."/>
            <person name="Inagaki Y."/>
            <person name="Hashimoto T."/>
        </authorList>
    </citation>
    <scope>NUCLEOTIDE SEQUENCE [LARGE SCALE GENOMIC DNA]</scope>
    <source>
        <strain evidence="2">NY0173</strain>
    </source>
</reference>
<sequence>MNKGDQTEGEVDTYHRIVKEKDSDAPPSCPIALPSHFAPLDGGTTHPSAWGDSALDSELREERQTAASREMEREREAAMGARGRLLGQIERGAQLQSAEGEGK</sequence>